<organism evidence="2">
    <name type="scientific">Laccaria bicolor (strain S238N-H82 / ATCC MYA-4686)</name>
    <name type="common">Bicoloured deceiver</name>
    <name type="synonym">Laccaria laccata var. bicolor</name>
    <dbReference type="NCBI Taxonomy" id="486041"/>
    <lineage>
        <taxon>Eukaryota</taxon>
        <taxon>Fungi</taxon>
        <taxon>Dikarya</taxon>
        <taxon>Basidiomycota</taxon>
        <taxon>Agaricomycotina</taxon>
        <taxon>Agaricomycetes</taxon>
        <taxon>Agaricomycetidae</taxon>
        <taxon>Agaricales</taxon>
        <taxon>Agaricineae</taxon>
        <taxon>Hydnangiaceae</taxon>
        <taxon>Laccaria</taxon>
    </lineage>
</organism>
<dbReference type="InParanoid" id="B0E3M7"/>
<name>B0E3M7_LACBS</name>
<dbReference type="HOGENOM" id="CLU_2027134_0_0_1"/>
<sequence>MNMSLFLLSRKHGMDVAAYTLPSPTTPRQAYCTTVNQLFICTCPRKPTFSIIINPRSVTFAPFGVYFSGRGRKECDWAHSICQYLQTNLSFELQNNIFASNWFLMLCMSEMDGLGDLNSDDLWGLMLLHNTCKQL</sequence>
<evidence type="ECO:0000313" key="2">
    <source>
        <dbReference type="Proteomes" id="UP000001194"/>
    </source>
</evidence>
<evidence type="ECO:0000313" key="1">
    <source>
        <dbReference type="EMBL" id="EDQ98560.1"/>
    </source>
</evidence>
<gene>
    <name evidence="1" type="ORF">LACBIDRAFT_335858</name>
</gene>
<accession>B0E3M7</accession>
<dbReference type="RefSeq" id="XP_001890795.1">
    <property type="nucleotide sequence ID" value="XM_001890760.1"/>
</dbReference>
<dbReference type="KEGG" id="lbc:LACBIDRAFT_335858"/>
<dbReference type="Proteomes" id="UP000001194">
    <property type="component" value="Unassembled WGS sequence"/>
</dbReference>
<proteinExistence type="predicted"/>
<dbReference type="GeneID" id="6086448"/>
<dbReference type="EMBL" id="DS547244">
    <property type="protein sequence ID" value="EDQ98560.1"/>
    <property type="molecule type" value="Genomic_DNA"/>
</dbReference>
<keyword evidence="2" id="KW-1185">Reference proteome</keyword>
<reference evidence="1 2" key="1">
    <citation type="journal article" date="2008" name="Nature">
        <title>The genome of Laccaria bicolor provides insights into mycorrhizal symbiosis.</title>
        <authorList>
            <person name="Martin F."/>
            <person name="Aerts A."/>
            <person name="Ahren D."/>
            <person name="Brun A."/>
            <person name="Danchin E.G.J."/>
            <person name="Duchaussoy F."/>
            <person name="Gibon J."/>
            <person name="Kohler A."/>
            <person name="Lindquist E."/>
            <person name="Pereda V."/>
            <person name="Salamov A."/>
            <person name="Shapiro H.J."/>
            <person name="Wuyts J."/>
            <person name="Blaudez D."/>
            <person name="Buee M."/>
            <person name="Brokstein P."/>
            <person name="Canbaeck B."/>
            <person name="Cohen D."/>
            <person name="Courty P.E."/>
            <person name="Coutinho P.M."/>
            <person name="Delaruelle C."/>
            <person name="Detter J.C."/>
            <person name="Deveau A."/>
            <person name="DiFazio S."/>
            <person name="Duplessis S."/>
            <person name="Fraissinet-Tachet L."/>
            <person name="Lucic E."/>
            <person name="Frey-Klett P."/>
            <person name="Fourrey C."/>
            <person name="Feussner I."/>
            <person name="Gay G."/>
            <person name="Grimwood J."/>
            <person name="Hoegger P.J."/>
            <person name="Jain P."/>
            <person name="Kilaru S."/>
            <person name="Labbe J."/>
            <person name="Lin Y.C."/>
            <person name="Legue V."/>
            <person name="Le Tacon F."/>
            <person name="Marmeisse R."/>
            <person name="Melayah D."/>
            <person name="Montanini B."/>
            <person name="Muratet M."/>
            <person name="Nehls U."/>
            <person name="Niculita-Hirzel H."/>
            <person name="Oudot-Le Secq M.P."/>
            <person name="Peter M."/>
            <person name="Quesneville H."/>
            <person name="Rajashekar B."/>
            <person name="Reich M."/>
            <person name="Rouhier N."/>
            <person name="Schmutz J."/>
            <person name="Yin T."/>
            <person name="Chalot M."/>
            <person name="Henrissat B."/>
            <person name="Kuees U."/>
            <person name="Lucas S."/>
            <person name="Van de Peer Y."/>
            <person name="Podila G.K."/>
            <person name="Polle A."/>
            <person name="Pukkila P.J."/>
            <person name="Richardson P.M."/>
            <person name="Rouze P."/>
            <person name="Sanders I.R."/>
            <person name="Stajich J.E."/>
            <person name="Tunlid A."/>
            <person name="Tuskan G."/>
            <person name="Grigoriev I.V."/>
        </authorList>
    </citation>
    <scope>NUCLEOTIDE SEQUENCE [LARGE SCALE GENOMIC DNA]</scope>
    <source>
        <strain evidence="2">S238N-H82 / ATCC MYA-4686</strain>
    </source>
</reference>
<dbReference type="AlphaFoldDB" id="B0E3M7"/>
<protein>
    <submittedName>
        <fullName evidence="1">Predicted protein</fullName>
    </submittedName>
</protein>